<dbReference type="InterPro" id="IPR014729">
    <property type="entry name" value="Rossmann-like_a/b/a_fold"/>
</dbReference>
<evidence type="ECO:0000313" key="3">
    <source>
        <dbReference type="EMBL" id="WCZ33327.1"/>
    </source>
</evidence>
<evidence type="ECO:0000313" key="4">
    <source>
        <dbReference type="Proteomes" id="UP001220064"/>
    </source>
</evidence>
<dbReference type="Pfam" id="PF00582">
    <property type="entry name" value="Usp"/>
    <property type="match status" value="1"/>
</dbReference>
<proteinExistence type="inferred from homology"/>
<dbReference type="Proteomes" id="UP001220064">
    <property type="component" value="Chromosome"/>
</dbReference>
<protein>
    <submittedName>
        <fullName evidence="3">Universal stress protein family protein</fullName>
    </submittedName>
</protein>
<dbReference type="Gene3D" id="3.40.50.620">
    <property type="entry name" value="HUPs"/>
    <property type="match status" value="1"/>
</dbReference>
<dbReference type="PANTHER" id="PTHR31964:SF113">
    <property type="entry name" value="USPA DOMAIN-CONTAINING PROTEIN"/>
    <property type="match status" value="1"/>
</dbReference>
<evidence type="ECO:0000256" key="1">
    <source>
        <dbReference type="ARBA" id="ARBA00008791"/>
    </source>
</evidence>
<reference evidence="3 4" key="1">
    <citation type="submission" date="2020-10" db="EMBL/GenBank/DDBJ databases">
        <title>Complete genome sequence of Corynebacterium massiliense DSM 45435, type strain of Corynebacterium massiliense.</title>
        <authorList>
            <person name="Busche T."/>
            <person name="Kalinowski J."/>
            <person name="Ruckert C."/>
        </authorList>
    </citation>
    <scope>NUCLEOTIDE SEQUENCE [LARGE SCALE GENOMIC DNA]</scope>
    <source>
        <strain evidence="3 4">DSM 45435</strain>
    </source>
</reference>
<name>A0ABY7UBT7_9CORY</name>
<gene>
    <name evidence="3" type="ORF">CMASS_09580</name>
</gene>
<keyword evidence="4" id="KW-1185">Reference proteome</keyword>
<feature type="domain" description="UspA" evidence="2">
    <location>
        <begin position="22"/>
        <end position="168"/>
    </location>
</feature>
<dbReference type="SUPFAM" id="SSF52402">
    <property type="entry name" value="Adenine nucleotide alpha hydrolases-like"/>
    <property type="match status" value="1"/>
</dbReference>
<comment type="similarity">
    <text evidence="1">Belongs to the universal stress protein A family.</text>
</comment>
<dbReference type="EMBL" id="CP063189">
    <property type="protein sequence ID" value="WCZ33327.1"/>
    <property type="molecule type" value="Genomic_DNA"/>
</dbReference>
<organism evidence="3 4">
    <name type="scientific">Corynebacterium massiliense DSM 45435</name>
    <dbReference type="NCBI Taxonomy" id="1121364"/>
    <lineage>
        <taxon>Bacteria</taxon>
        <taxon>Bacillati</taxon>
        <taxon>Actinomycetota</taxon>
        <taxon>Actinomycetes</taxon>
        <taxon>Mycobacteriales</taxon>
        <taxon>Corynebacteriaceae</taxon>
        <taxon>Corynebacterium</taxon>
    </lineage>
</organism>
<dbReference type="CDD" id="cd00293">
    <property type="entry name" value="USP-like"/>
    <property type="match status" value="1"/>
</dbReference>
<accession>A0ABY7UBT7</accession>
<evidence type="ECO:0000259" key="2">
    <source>
        <dbReference type="Pfam" id="PF00582"/>
    </source>
</evidence>
<dbReference type="InterPro" id="IPR006016">
    <property type="entry name" value="UspA"/>
</dbReference>
<dbReference type="PRINTS" id="PR01438">
    <property type="entry name" value="UNVRSLSTRESS"/>
</dbReference>
<sequence>MVSSVPYLLSPLQWWAMSEGPKILLAFDGTDQASHAIEYAARYLRAGIVELLTAWEPSARQAARSVTRVGVQPVGGSEDPAADPAYEEAQRVCNAGVQHAESLGLSARAHLVESATTIPEAIVDAAEELDVDVIVTGTRAIGGMRSLWNTSTAEHLVRHAGRPVFIVPPEDE</sequence>
<dbReference type="PANTHER" id="PTHR31964">
    <property type="entry name" value="ADENINE NUCLEOTIDE ALPHA HYDROLASES-LIKE SUPERFAMILY PROTEIN"/>
    <property type="match status" value="1"/>
</dbReference>
<dbReference type="InterPro" id="IPR006015">
    <property type="entry name" value="Universal_stress_UspA"/>
</dbReference>